<dbReference type="PANTHER" id="PTHR43245">
    <property type="entry name" value="BIFUNCTIONAL POLYMYXIN RESISTANCE PROTEIN ARNA"/>
    <property type="match status" value="1"/>
</dbReference>
<accession>A0ABP7SA92</accession>
<evidence type="ECO:0000313" key="3">
    <source>
        <dbReference type="Proteomes" id="UP001501747"/>
    </source>
</evidence>
<dbReference type="EMBL" id="BAABAL010000009">
    <property type="protein sequence ID" value="GAA4008728.1"/>
    <property type="molecule type" value="Genomic_DNA"/>
</dbReference>
<dbReference type="Proteomes" id="UP001501747">
    <property type="component" value="Unassembled WGS sequence"/>
</dbReference>
<dbReference type="InterPro" id="IPR036291">
    <property type="entry name" value="NAD(P)-bd_dom_sf"/>
</dbReference>
<proteinExistence type="predicted"/>
<evidence type="ECO:0000259" key="1">
    <source>
        <dbReference type="Pfam" id="PF01370"/>
    </source>
</evidence>
<dbReference type="PANTHER" id="PTHR43245:SF13">
    <property type="entry name" value="UDP-D-APIOSE_UDP-D-XYLOSE SYNTHASE 2"/>
    <property type="match status" value="1"/>
</dbReference>
<comment type="caution">
    <text evidence="2">The sequence shown here is derived from an EMBL/GenBank/DDBJ whole genome shotgun (WGS) entry which is preliminary data.</text>
</comment>
<dbReference type="Gene3D" id="3.90.25.10">
    <property type="entry name" value="UDP-galactose 4-epimerase, domain 1"/>
    <property type="match status" value="1"/>
</dbReference>
<dbReference type="InterPro" id="IPR001509">
    <property type="entry name" value="Epimerase_deHydtase"/>
</dbReference>
<dbReference type="InterPro" id="IPR050177">
    <property type="entry name" value="Lipid_A_modif_metabolic_enz"/>
</dbReference>
<dbReference type="SUPFAM" id="SSF51735">
    <property type="entry name" value="NAD(P)-binding Rossmann-fold domains"/>
    <property type="match status" value="1"/>
</dbReference>
<dbReference type="RefSeq" id="WP_344875720.1">
    <property type="nucleotide sequence ID" value="NZ_BAABAL010000009.1"/>
</dbReference>
<dbReference type="Gene3D" id="3.40.50.720">
    <property type="entry name" value="NAD(P)-binding Rossmann-like Domain"/>
    <property type="match status" value="1"/>
</dbReference>
<keyword evidence="3" id="KW-1185">Reference proteome</keyword>
<feature type="domain" description="NAD-dependent epimerase/dehydratase" evidence="1">
    <location>
        <begin position="4"/>
        <end position="230"/>
    </location>
</feature>
<gene>
    <name evidence="2" type="ORF">GCM10022247_33670</name>
</gene>
<protein>
    <submittedName>
        <fullName evidence="2">NAD(P)-dependent oxidoreductase</fullName>
    </submittedName>
</protein>
<name>A0ABP7SA92_9PSEU</name>
<reference evidence="3" key="1">
    <citation type="journal article" date="2019" name="Int. J. Syst. Evol. Microbiol.">
        <title>The Global Catalogue of Microorganisms (GCM) 10K type strain sequencing project: providing services to taxonomists for standard genome sequencing and annotation.</title>
        <authorList>
            <consortium name="The Broad Institute Genomics Platform"/>
            <consortium name="The Broad Institute Genome Sequencing Center for Infectious Disease"/>
            <person name="Wu L."/>
            <person name="Ma J."/>
        </authorList>
    </citation>
    <scope>NUCLEOTIDE SEQUENCE [LARGE SCALE GENOMIC DNA]</scope>
    <source>
        <strain evidence="3">JCM 17342</strain>
    </source>
</reference>
<dbReference type="Pfam" id="PF01370">
    <property type="entry name" value="Epimerase"/>
    <property type="match status" value="1"/>
</dbReference>
<sequence length="304" mass="31513">MTRVLLLGATGFLGKHVHDVLFRQSGIDVVTVARSALSESPGHVPFDLGLADVGALRGLITAAAPDVVINCVGAVGGSMTQLAESNVELPARLVRALLECPTPPRLVHLGSAAEYGKVEIGVPVTEETATAPVGAYGLSKLAGTRAVGIGRAAGLNTVVLRVFNPIGPGSPATGLAGRVAAEIVRARRDHDEIRLGPLDVVRDFVDARDVARAVSAAALSTVEEEILNVGSGIGTPAAGLVAELTRIAGHSGPVSEQGRGSERSADVPWQRADLSVIERSLGWRPEHDLTDSLTAQWREVACHA</sequence>
<evidence type="ECO:0000313" key="2">
    <source>
        <dbReference type="EMBL" id="GAA4008728.1"/>
    </source>
</evidence>
<organism evidence="2 3">
    <name type="scientific">Allokutzneria multivorans</name>
    <dbReference type="NCBI Taxonomy" id="1142134"/>
    <lineage>
        <taxon>Bacteria</taxon>
        <taxon>Bacillati</taxon>
        <taxon>Actinomycetota</taxon>
        <taxon>Actinomycetes</taxon>
        <taxon>Pseudonocardiales</taxon>
        <taxon>Pseudonocardiaceae</taxon>
        <taxon>Allokutzneria</taxon>
    </lineage>
</organism>